<evidence type="ECO:0000256" key="2">
    <source>
        <dbReference type="ARBA" id="ARBA00022692"/>
    </source>
</evidence>
<evidence type="ECO:0000256" key="5">
    <source>
        <dbReference type="SAM" id="Phobius"/>
    </source>
</evidence>
<protein>
    <submittedName>
        <fullName evidence="6">DoxX family membrane protein</fullName>
    </submittedName>
</protein>
<evidence type="ECO:0000313" key="7">
    <source>
        <dbReference type="Proteomes" id="UP001596958"/>
    </source>
</evidence>
<evidence type="ECO:0000313" key="6">
    <source>
        <dbReference type="EMBL" id="MFD0749226.1"/>
    </source>
</evidence>
<keyword evidence="7" id="KW-1185">Reference proteome</keyword>
<dbReference type="Proteomes" id="UP001596958">
    <property type="component" value="Unassembled WGS sequence"/>
</dbReference>
<dbReference type="InterPro" id="IPR032808">
    <property type="entry name" value="DoxX"/>
</dbReference>
<keyword evidence="3 5" id="KW-1133">Transmembrane helix</keyword>
<name>A0ABW2YT67_9SPHI</name>
<dbReference type="RefSeq" id="WP_377097551.1">
    <property type="nucleotide sequence ID" value="NZ_JBHTHU010000001.1"/>
</dbReference>
<dbReference type="Pfam" id="PF07681">
    <property type="entry name" value="DoxX"/>
    <property type="match status" value="1"/>
</dbReference>
<proteinExistence type="predicted"/>
<evidence type="ECO:0000256" key="3">
    <source>
        <dbReference type="ARBA" id="ARBA00022989"/>
    </source>
</evidence>
<accession>A0ABW2YT67</accession>
<evidence type="ECO:0000256" key="1">
    <source>
        <dbReference type="ARBA" id="ARBA00004141"/>
    </source>
</evidence>
<keyword evidence="2 5" id="KW-0812">Transmembrane</keyword>
<organism evidence="6 7">
    <name type="scientific">Mucilaginibacter calamicampi</name>
    <dbReference type="NCBI Taxonomy" id="1302352"/>
    <lineage>
        <taxon>Bacteria</taxon>
        <taxon>Pseudomonadati</taxon>
        <taxon>Bacteroidota</taxon>
        <taxon>Sphingobacteriia</taxon>
        <taxon>Sphingobacteriales</taxon>
        <taxon>Sphingobacteriaceae</taxon>
        <taxon>Mucilaginibacter</taxon>
    </lineage>
</organism>
<comment type="caution">
    <text evidence="6">The sequence shown here is derived from an EMBL/GenBank/DDBJ whole genome shotgun (WGS) entry which is preliminary data.</text>
</comment>
<comment type="subcellular location">
    <subcellularLocation>
        <location evidence="1">Membrane</location>
        <topology evidence="1">Multi-pass membrane protein</topology>
    </subcellularLocation>
</comment>
<dbReference type="EMBL" id="JBHTHU010000001">
    <property type="protein sequence ID" value="MFD0749226.1"/>
    <property type="molecule type" value="Genomic_DNA"/>
</dbReference>
<sequence length="44" mass="4727">MEVLGGLAIFVGFFVSITALPLICTMLVAMFTIQSITALVPLKR</sequence>
<keyword evidence="4 5" id="KW-0472">Membrane</keyword>
<feature type="transmembrane region" description="Helical" evidence="5">
    <location>
        <begin position="6"/>
        <end position="33"/>
    </location>
</feature>
<evidence type="ECO:0000256" key="4">
    <source>
        <dbReference type="ARBA" id="ARBA00023136"/>
    </source>
</evidence>
<reference evidence="7" key="1">
    <citation type="journal article" date="2019" name="Int. J. Syst. Evol. Microbiol.">
        <title>The Global Catalogue of Microorganisms (GCM) 10K type strain sequencing project: providing services to taxonomists for standard genome sequencing and annotation.</title>
        <authorList>
            <consortium name="The Broad Institute Genomics Platform"/>
            <consortium name="The Broad Institute Genome Sequencing Center for Infectious Disease"/>
            <person name="Wu L."/>
            <person name="Ma J."/>
        </authorList>
    </citation>
    <scope>NUCLEOTIDE SEQUENCE [LARGE SCALE GENOMIC DNA]</scope>
    <source>
        <strain evidence="7">CCUG 63418</strain>
    </source>
</reference>
<gene>
    <name evidence="6" type="ORF">ACFQZS_03670</name>
</gene>